<dbReference type="Proteomes" id="UP001501436">
    <property type="component" value="Unassembled WGS sequence"/>
</dbReference>
<evidence type="ECO:0008006" key="4">
    <source>
        <dbReference type="Google" id="ProtNLM"/>
    </source>
</evidence>
<dbReference type="InterPro" id="IPR032710">
    <property type="entry name" value="NTF2-like_dom_sf"/>
</dbReference>
<evidence type="ECO:0000313" key="3">
    <source>
        <dbReference type="Proteomes" id="UP001501436"/>
    </source>
</evidence>
<keyword evidence="1" id="KW-0732">Signal</keyword>
<dbReference type="Gene3D" id="3.10.450.50">
    <property type="match status" value="1"/>
</dbReference>
<protein>
    <recommendedName>
        <fullName evidence="4">Lumazine-binding protein</fullName>
    </recommendedName>
</protein>
<sequence length="140" mass="15376">MKTLKSILLGLALIITSNFVKADDIAKLTKDYAVNSYIEAVAHGKLDGFAQVLDNGVKFSMMRGQKSLNFSKTEMLNFLKSTKNTDQECKVNTSTVESNGEVAIVKVDLEYDGFTRSNLVTITNTGNGWKITSVHSTFKA</sequence>
<feature type="chain" id="PRO_5045236497" description="Lumazine-binding protein" evidence="1">
    <location>
        <begin position="23"/>
        <end position="140"/>
    </location>
</feature>
<keyword evidence="3" id="KW-1185">Reference proteome</keyword>
<feature type="signal peptide" evidence="1">
    <location>
        <begin position="1"/>
        <end position="22"/>
    </location>
</feature>
<organism evidence="2 3">
    <name type="scientific">Mucilaginibacter defluvii</name>
    <dbReference type="NCBI Taxonomy" id="1196019"/>
    <lineage>
        <taxon>Bacteria</taxon>
        <taxon>Pseudomonadati</taxon>
        <taxon>Bacteroidota</taxon>
        <taxon>Sphingobacteriia</taxon>
        <taxon>Sphingobacteriales</taxon>
        <taxon>Sphingobacteriaceae</taxon>
        <taxon>Mucilaginibacter</taxon>
    </lineage>
</organism>
<reference evidence="3" key="1">
    <citation type="journal article" date="2019" name="Int. J. Syst. Evol. Microbiol.">
        <title>The Global Catalogue of Microorganisms (GCM) 10K type strain sequencing project: providing services to taxonomists for standard genome sequencing and annotation.</title>
        <authorList>
            <consortium name="The Broad Institute Genomics Platform"/>
            <consortium name="The Broad Institute Genome Sequencing Center for Infectious Disease"/>
            <person name="Wu L."/>
            <person name="Ma J."/>
        </authorList>
    </citation>
    <scope>NUCLEOTIDE SEQUENCE [LARGE SCALE GENOMIC DNA]</scope>
    <source>
        <strain evidence="3">JCM 18283</strain>
    </source>
</reference>
<dbReference type="Pfam" id="PF12893">
    <property type="entry name" value="Lumazine_bd_2"/>
    <property type="match status" value="1"/>
</dbReference>
<evidence type="ECO:0000256" key="1">
    <source>
        <dbReference type="SAM" id="SignalP"/>
    </source>
</evidence>
<comment type="caution">
    <text evidence="2">The sequence shown here is derived from an EMBL/GenBank/DDBJ whole genome shotgun (WGS) entry which is preliminary data.</text>
</comment>
<gene>
    <name evidence="2" type="ORF">GCM10023313_03570</name>
</gene>
<dbReference type="SUPFAM" id="SSF54427">
    <property type="entry name" value="NTF2-like"/>
    <property type="match status" value="1"/>
</dbReference>
<proteinExistence type="predicted"/>
<name>A0ABP9FKF3_9SPHI</name>
<dbReference type="RefSeq" id="WP_345329207.1">
    <property type="nucleotide sequence ID" value="NZ_BAABJI010000001.1"/>
</dbReference>
<accession>A0ABP9FKF3</accession>
<evidence type="ECO:0000313" key="2">
    <source>
        <dbReference type="EMBL" id="GAA4904273.1"/>
    </source>
</evidence>
<dbReference type="EMBL" id="BAABJI010000001">
    <property type="protein sequence ID" value="GAA4904273.1"/>
    <property type="molecule type" value="Genomic_DNA"/>
</dbReference>
<dbReference type="InterPro" id="IPR039437">
    <property type="entry name" value="FrzH/put_lumazine-bd"/>
</dbReference>